<dbReference type="Gene3D" id="1.25.40.20">
    <property type="entry name" value="Ankyrin repeat-containing domain"/>
    <property type="match status" value="3"/>
</dbReference>
<keyword evidence="4" id="KW-0597">Phosphoprotein</keyword>
<evidence type="ECO:0000256" key="11">
    <source>
        <dbReference type="ARBA" id="ARBA00022860"/>
    </source>
</evidence>
<evidence type="ECO:0000313" key="22">
    <source>
        <dbReference type="EMBL" id="TKS82209.1"/>
    </source>
</evidence>
<keyword evidence="14" id="KW-0406">Ion transport</keyword>
<keyword evidence="9" id="KW-0677">Repeat</keyword>
<evidence type="ECO:0000256" key="17">
    <source>
        <dbReference type="ARBA" id="ARBA00036634"/>
    </source>
</evidence>
<evidence type="ECO:0000259" key="21">
    <source>
        <dbReference type="Pfam" id="PF00520"/>
    </source>
</evidence>
<gene>
    <name evidence="22" type="ORF">D9C73_016318</name>
</gene>
<dbReference type="Proteomes" id="UP000298787">
    <property type="component" value="Chromosome 14"/>
</dbReference>
<dbReference type="GO" id="GO:0046872">
    <property type="term" value="F:metal ion binding"/>
    <property type="evidence" value="ECO:0007669"/>
    <property type="project" value="UniProtKB-KW"/>
</dbReference>
<sequence>MQVLEVVRGMQQDCINDIPLFYAAKKNSVGCIKKLLSCASTNIFERGSLGETALHVAVMNDNLEAAVALMDGAPELINEPMTSDLFQGVTPLHIAVVNQNINLVHHLISRGGDVATPRVTGLYFRKRIGGLIYYGNTVLHVLVLQPNKTIACQAIDLIMARDAELDQSVPLDMVPNYRGLTPFKLAAKEGNIVAFQHLVNKRRLVQWSLGPLTSNLYDLTEIDSWADNMSVLELIVGSHQREARGILEVTPVRQLVSLKWNLYGKHYFRLLLLLYLLYIGTFTLCCAYRPLKDAPENYTKSDMDKTIRVQKSLNESYVTHEDNLRLAGEIISVLGALVILLLEIPDILRVGAKRYFGQTALGGPFHVILYVQTRLTAKSGTLIIFGDLTKFMWLSFIVLIGFSTCEYILGDMCKQICNPRKASLWMVYMTQEPESVPAYRSFPITLFSQFELSVGLIDLPVDHTIATPPIVHVLHCAFSVVSYILLLNLLIAMMSDTTGGSPRRETSCGGLSYNDVVQVVATTLMLERRLPRCLWPRLGVCGLNYGLRERWYLRVEDRNDPMLQKMRRYIKAFSKDDEKEEKTDTMKGSMSGTPKLRPKNRGGFNNRKSLTGWQMIRHSALGLEMGQDFELEEDQDIKYV</sequence>
<keyword evidence="5" id="KW-0109">Calcium transport</keyword>
<feature type="region of interest" description="Disordered" evidence="19">
    <location>
        <begin position="578"/>
        <end position="604"/>
    </location>
</feature>
<feature type="repeat" description="ANK" evidence="18">
    <location>
        <begin position="87"/>
        <end position="119"/>
    </location>
</feature>
<dbReference type="Pfam" id="PF12796">
    <property type="entry name" value="Ank_2"/>
    <property type="match status" value="1"/>
</dbReference>
<evidence type="ECO:0000256" key="3">
    <source>
        <dbReference type="ARBA" id="ARBA00022475"/>
    </source>
</evidence>
<name>A0A4U5V3P6_COLLU</name>
<dbReference type="GO" id="GO:0005262">
    <property type="term" value="F:calcium channel activity"/>
    <property type="evidence" value="ECO:0007669"/>
    <property type="project" value="UniProtKB-KW"/>
</dbReference>
<evidence type="ECO:0000256" key="19">
    <source>
        <dbReference type="SAM" id="MobiDB-lite"/>
    </source>
</evidence>
<dbReference type="InterPro" id="IPR024862">
    <property type="entry name" value="TRPV"/>
</dbReference>
<feature type="transmembrane region" description="Helical" evidence="20">
    <location>
        <begin position="324"/>
        <end position="342"/>
    </location>
</feature>
<evidence type="ECO:0000256" key="14">
    <source>
        <dbReference type="ARBA" id="ARBA00023065"/>
    </source>
</evidence>
<evidence type="ECO:0000256" key="20">
    <source>
        <dbReference type="SAM" id="Phobius"/>
    </source>
</evidence>
<evidence type="ECO:0000256" key="4">
    <source>
        <dbReference type="ARBA" id="ARBA00022553"/>
    </source>
</evidence>
<evidence type="ECO:0000256" key="6">
    <source>
        <dbReference type="ARBA" id="ARBA00022673"/>
    </source>
</evidence>
<evidence type="ECO:0000256" key="15">
    <source>
        <dbReference type="ARBA" id="ARBA00023136"/>
    </source>
</evidence>
<keyword evidence="13 18" id="KW-0040">ANK repeat</keyword>
<evidence type="ECO:0000313" key="23">
    <source>
        <dbReference type="Proteomes" id="UP000298787"/>
    </source>
</evidence>
<keyword evidence="2" id="KW-0813">Transport</keyword>
<organism evidence="22 23">
    <name type="scientific">Collichthys lucidus</name>
    <name type="common">Big head croaker</name>
    <name type="synonym">Sciaena lucida</name>
    <dbReference type="NCBI Taxonomy" id="240159"/>
    <lineage>
        <taxon>Eukaryota</taxon>
        <taxon>Metazoa</taxon>
        <taxon>Chordata</taxon>
        <taxon>Craniata</taxon>
        <taxon>Vertebrata</taxon>
        <taxon>Euteleostomi</taxon>
        <taxon>Actinopterygii</taxon>
        <taxon>Neopterygii</taxon>
        <taxon>Teleostei</taxon>
        <taxon>Neoteleostei</taxon>
        <taxon>Acanthomorphata</taxon>
        <taxon>Eupercaria</taxon>
        <taxon>Sciaenidae</taxon>
        <taxon>Collichthys</taxon>
    </lineage>
</organism>
<dbReference type="InterPro" id="IPR036770">
    <property type="entry name" value="Ankyrin_rpt-contain_sf"/>
</dbReference>
<evidence type="ECO:0000256" key="8">
    <source>
        <dbReference type="ARBA" id="ARBA00022723"/>
    </source>
</evidence>
<feature type="domain" description="Ion transport" evidence="21">
    <location>
        <begin position="381"/>
        <end position="497"/>
    </location>
</feature>
<feature type="transmembrane region" description="Helical" evidence="20">
    <location>
        <begin position="267"/>
        <end position="291"/>
    </location>
</feature>
<dbReference type="InterPro" id="IPR005821">
    <property type="entry name" value="Ion_trans_dom"/>
</dbReference>
<dbReference type="STRING" id="240159.A0A4U5V3P6"/>
<keyword evidence="23" id="KW-1185">Reference proteome</keyword>
<keyword evidence="15 20" id="KW-0472">Membrane</keyword>
<keyword evidence="8" id="KW-0479">Metal-binding</keyword>
<dbReference type="AlphaFoldDB" id="A0A4U5V3P6"/>
<feature type="transmembrane region" description="Helical" evidence="20">
    <location>
        <begin position="391"/>
        <end position="410"/>
    </location>
</feature>
<dbReference type="GO" id="GO:0005886">
    <property type="term" value="C:plasma membrane"/>
    <property type="evidence" value="ECO:0007669"/>
    <property type="project" value="UniProtKB-SubCell"/>
</dbReference>
<keyword evidence="11" id="KW-0112">Calmodulin-binding</keyword>
<keyword evidence="16" id="KW-0407">Ion channel</keyword>
<dbReference type="PANTHER" id="PTHR10582">
    <property type="entry name" value="TRANSIENT RECEPTOR POTENTIAL ION CHANNEL PROTEIN"/>
    <property type="match status" value="1"/>
</dbReference>
<evidence type="ECO:0000256" key="9">
    <source>
        <dbReference type="ARBA" id="ARBA00022737"/>
    </source>
</evidence>
<dbReference type="SMART" id="SM00248">
    <property type="entry name" value="ANK"/>
    <property type="match status" value="5"/>
</dbReference>
<dbReference type="SUPFAM" id="SSF48403">
    <property type="entry name" value="Ankyrin repeat"/>
    <property type="match status" value="1"/>
</dbReference>
<evidence type="ECO:0000256" key="10">
    <source>
        <dbReference type="ARBA" id="ARBA00022837"/>
    </source>
</evidence>
<dbReference type="EMBL" id="CM014091">
    <property type="protein sequence ID" value="TKS82209.1"/>
    <property type="molecule type" value="Genomic_DNA"/>
</dbReference>
<feature type="transmembrane region" description="Helical" evidence="20">
    <location>
        <begin position="473"/>
        <end position="494"/>
    </location>
</feature>
<dbReference type="PROSITE" id="PS50088">
    <property type="entry name" value="ANK_REPEAT"/>
    <property type="match status" value="1"/>
</dbReference>
<comment type="catalytic activity">
    <reaction evidence="17">
        <text>Ca(2+)(in) = Ca(2+)(out)</text>
        <dbReference type="Rhea" id="RHEA:29671"/>
        <dbReference type="ChEBI" id="CHEBI:29108"/>
    </reaction>
</comment>
<proteinExistence type="predicted"/>
<dbReference type="PANTHER" id="PTHR10582:SF25">
    <property type="entry name" value="TRANSIENT RECEPTOR POTENTIAL CATION CHANNEL SUBFAMILY V MEMBER 6"/>
    <property type="match status" value="1"/>
</dbReference>
<evidence type="ECO:0000256" key="16">
    <source>
        <dbReference type="ARBA" id="ARBA00023303"/>
    </source>
</evidence>
<reference evidence="22 23" key="1">
    <citation type="submission" date="2019-01" db="EMBL/GenBank/DDBJ databases">
        <title>Genome Assembly of Collichthys lucidus.</title>
        <authorList>
            <person name="Cai M."/>
            <person name="Xiao S."/>
        </authorList>
    </citation>
    <scope>NUCLEOTIDE SEQUENCE [LARGE SCALE GENOMIC DNA]</scope>
    <source>
        <strain evidence="22">JT15FE1705JMU</strain>
        <tissue evidence="22">Muscle</tissue>
    </source>
</reference>
<dbReference type="PROSITE" id="PS50297">
    <property type="entry name" value="ANK_REP_REGION"/>
    <property type="match status" value="1"/>
</dbReference>
<dbReference type="InterPro" id="IPR002110">
    <property type="entry name" value="Ankyrin_rpt"/>
</dbReference>
<keyword evidence="12 20" id="KW-1133">Transmembrane helix</keyword>
<keyword evidence="10" id="KW-0106">Calcium</keyword>
<keyword evidence="3" id="KW-1003">Cell membrane</keyword>
<evidence type="ECO:0000256" key="7">
    <source>
        <dbReference type="ARBA" id="ARBA00022692"/>
    </source>
</evidence>
<keyword evidence="6" id="KW-0107">Calcium channel</keyword>
<evidence type="ECO:0000256" key="2">
    <source>
        <dbReference type="ARBA" id="ARBA00022448"/>
    </source>
</evidence>
<dbReference type="PRINTS" id="PR01765">
    <property type="entry name" value="ECACCHANNEL"/>
</dbReference>
<protein>
    <submittedName>
        <fullName evidence="22">Transient receptor potential cation channel subfamily V member 5</fullName>
    </submittedName>
</protein>
<dbReference type="Pfam" id="PF00520">
    <property type="entry name" value="Ion_trans"/>
    <property type="match status" value="1"/>
</dbReference>
<accession>A0A4U5V3P6</accession>
<dbReference type="InterPro" id="IPR008344">
    <property type="entry name" value="TRPV5/TRPV6"/>
</dbReference>
<evidence type="ECO:0000256" key="5">
    <source>
        <dbReference type="ARBA" id="ARBA00022568"/>
    </source>
</evidence>
<dbReference type="GO" id="GO:0005516">
    <property type="term" value="F:calmodulin binding"/>
    <property type="evidence" value="ECO:0007669"/>
    <property type="project" value="UniProtKB-KW"/>
</dbReference>
<keyword evidence="7 20" id="KW-0812">Transmembrane</keyword>
<dbReference type="GO" id="GO:0098703">
    <property type="term" value="P:calcium ion import across plasma membrane"/>
    <property type="evidence" value="ECO:0007669"/>
    <property type="project" value="TreeGrafter"/>
</dbReference>
<evidence type="ECO:0000256" key="12">
    <source>
        <dbReference type="ARBA" id="ARBA00022989"/>
    </source>
</evidence>
<evidence type="ECO:0000256" key="1">
    <source>
        <dbReference type="ARBA" id="ARBA00004651"/>
    </source>
</evidence>
<evidence type="ECO:0000256" key="18">
    <source>
        <dbReference type="PROSITE-ProRule" id="PRU00023"/>
    </source>
</evidence>
<keyword evidence="22" id="KW-0675">Receptor</keyword>
<comment type="subcellular location">
    <subcellularLocation>
        <location evidence="1">Cell membrane</location>
        <topology evidence="1">Multi-pass membrane protein</topology>
    </subcellularLocation>
</comment>
<evidence type="ECO:0000256" key="13">
    <source>
        <dbReference type="ARBA" id="ARBA00023043"/>
    </source>
</evidence>